<dbReference type="InterPro" id="IPR055302">
    <property type="entry name" value="F-box_dom-containing"/>
</dbReference>
<dbReference type="Proteomes" id="UP000019116">
    <property type="component" value="Chromosome 5A"/>
</dbReference>
<keyword evidence="4" id="KW-1185">Reference proteome</keyword>
<feature type="domain" description="F-box" evidence="2">
    <location>
        <begin position="56"/>
        <end position="97"/>
    </location>
</feature>
<dbReference type="Gramene" id="TraesLDM5A03G02594770.1">
    <property type="protein sequence ID" value="TraesLDM5A03G02594770.1.CDS1"/>
    <property type="gene ID" value="TraesLDM5A03G02594770"/>
</dbReference>
<dbReference type="AlphaFoldDB" id="A0A3B6KD70"/>
<reference evidence="3" key="2">
    <citation type="submission" date="2018-10" db="UniProtKB">
        <authorList>
            <consortium name="EnsemblPlants"/>
        </authorList>
    </citation>
    <scope>IDENTIFICATION</scope>
</reference>
<accession>A0A3B6KD70</accession>
<dbReference type="Gramene" id="TraesCLE_scaffold_016144_01G000100.1">
    <property type="protein sequence ID" value="TraesCLE_scaffold_016144_01G000100.1"/>
    <property type="gene ID" value="TraesCLE_scaffold_016144_01G000100"/>
</dbReference>
<name>A0A3B6KD70_WHEAT</name>
<sequence>MEAGGSSRRSETTSRKRKSAALEGEGNPAPAPAPAAAPDPGAADHDGCGGGRDLHFSDLPDDVLRKIISVLPMKQRGRTQILAKRWLPLWRSLPLNIDCGEIARSNHGQVGDVLQRIISSHQGDCHRFCIRPFLATNMENDAAVDACLLSPALNKLKELEFNRRPWHNWQRVPPPTSIFRFSLTLCVAQFKGFTSRRLRSSVLIMSSSRSSHSAA</sequence>
<dbReference type="PANTHER" id="PTHR32141:SF179">
    <property type="entry name" value="F-BOX DOMAIN-CONTAINING PROTEIN"/>
    <property type="match status" value="1"/>
</dbReference>
<dbReference type="PANTHER" id="PTHR32141">
    <property type="match status" value="1"/>
</dbReference>
<organism evidence="3">
    <name type="scientific">Triticum aestivum</name>
    <name type="common">Wheat</name>
    <dbReference type="NCBI Taxonomy" id="4565"/>
    <lineage>
        <taxon>Eukaryota</taxon>
        <taxon>Viridiplantae</taxon>
        <taxon>Streptophyta</taxon>
        <taxon>Embryophyta</taxon>
        <taxon>Tracheophyta</taxon>
        <taxon>Spermatophyta</taxon>
        <taxon>Magnoliopsida</taxon>
        <taxon>Liliopsida</taxon>
        <taxon>Poales</taxon>
        <taxon>Poaceae</taxon>
        <taxon>BOP clade</taxon>
        <taxon>Pooideae</taxon>
        <taxon>Triticodae</taxon>
        <taxon>Triticeae</taxon>
        <taxon>Triticinae</taxon>
        <taxon>Triticum</taxon>
    </lineage>
</organism>
<dbReference type="Gramene" id="TraesJUL5A03G02611120.1">
    <property type="protein sequence ID" value="TraesJUL5A03G02611120.1.CDS1"/>
    <property type="gene ID" value="TraesJUL5A03G02611120"/>
</dbReference>
<reference evidence="3" key="1">
    <citation type="submission" date="2018-08" db="EMBL/GenBank/DDBJ databases">
        <authorList>
            <person name="Rossello M."/>
        </authorList>
    </citation>
    <scope>NUCLEOTIDE SEQUENCE [LARGE SCALE GENOMIC DNA]</scope>
    <source>
        <strain evidence="3">cv. Chinese Spring</strain>
    </source>
</reference>
<dbReference type="OrthoDB" id="641102at2759"/>
<dbReference type="Gramene" id="TraesRN5A0100173600.1">
    <property type="protein sequence ID" value="TraesRN5A0100173600.1"/>
    <property type="gene ID" value="TraesRN5A0100173600"/>
</dbReference>
<evidence type="ECO:0000259" key="2">
    <source>
        <dbReference type="Pfam" id="PF00646"/>
    </source>
</evidence>
<dbReference type="SUPFAM" id="SSF81383">
    <property type="entry name" value="F-box domain"/>
    <property type="match status" value="1"/>
</dbReference>
<proteinExistence type="predicted"/>
<dbReference type="EnsemblPlants" id="TraesCS5A02G066000.1">
    <property type="protein sequence ID" value="TraesCS5A02G066000.1.cds1"/>
    <property type="gene ID" value="TraesCS5A02G066000"/>
</dbReference>
<evidence type="ECO:0000313" key="3">
    <source>
        <dbReference type="EnsemblPlants" id="TraesCS5A02G066000.1.cds1"/>
    </source>
</evidence>
<dbReference type="Gramene" id="TraesARI5A03G02632270.1">
    <property type="protein sequence ID" value="TraesARI5A03G02632270.1.CDS1"/>
    <property type="gene ID" value="TraesARI5A03G02632270"/>
</dbReference>
<feature type="region of interest" description="Disordered" evidence="1">
    <location>
        <begin position="1"/>
        <end position="51"/>
    </location>
</feature>
<dbReference type="Gramene" id="TraesCS5A03G0168900.1">
    <property type="protein sequence ID" value="TraesCS5A03G0168900.1.CDS1"/>
    <property type="gene ID" value="TraesCS5A03G0168900"/>
</dbReference>
<dbReference type="Pfam" id="PF00646">
    <property type="entry name" value="F-box"/>
    <property type="match status" value="1"/>
</dbReference>
<dbReference type="STRING" id="4565.A0A3B6KD70"/>
<dbReference type="Gramene" id="TraesCS5A02G066000.1">
    <property type="protein sequence ID" value="TraesCS5A02G066000.1.cds1"/>
    <property type="gene ID" value="TraesCS5A02G066000"/>
</dbReference>
<dbReference type="InterPro" id="IPR001810">
    <property type="entry name" value="F-box_dom"/>
</dbReference>
<protein>
    <recommendedName>
        <fullName evidence="2">F-box domain-containing protein</fullName>
    </recommendedName>
</protein>
<dbReference type="Gramene" id="TraesROB_scaffold_008947_01G000100.1">
    <property type="protein sequence ID" value="TraesROB_scaffold_008947_01G000100.1"/>
    <property type="gene ID" value="TraesROB_scaffold_008947_01G000100"/>
</dbReference>
<feature type="compositionally biased region" description="Basic and acidic residues" evidence="1">
    <location>
        <begin position="42"/>
        <end position="51"/>
    </location>
</feature>
<dbReference type="OMA" id="RCICVST"/>
<dbReference type="InterPro" id="IPR036047">
    <property type="entry name" value="F-box-like_dom_sf"/>
</dbReference>
<dbReference type="SMR" id="A0A3B6KD70"/>
<evidence type="ECO:0000313" key="4">
    <source>
        <dbReference type="Proteomes" id="UP000019116"/>
    </source>
</evidence>
<evidence type="ECO:0000256" key="1">
    <source>
        <dbReference type="SAM" id="MobiDB-lite"/>
    </source>
</evidence>
<dbReference type="Gramene" id="TraesNOR5A03G02611040.1">
    <property type="protein sequence ID" value="TraesNOR5A03G02611040.1.CDS1"/>
    <property type="gene ID" value="TraesNOR5A03G02611040"/>
</dbReference>